<comment type="caution">
    <text evidence="2">The sequence shown here is derived from an EMBL/GenBank/DDBJ whole genome shotgun (WGS) entry which is preliminary data.</text>
</comment>
<dbReference type="NCBIfam" id="NF041216">
    <property type="entry name" value="CU044_2847_fam"/>
    <property type="match status" value="1"/>
</dbReference>
<evidence type="ECO:0000313" key="3">
    <source>
        <dbReference type="Proteomes" id="UP001576780"/>
    </source>
</evidence>
<dbReference type="Proteomes" id="UP001576780">
    <property type="component" value="Unassembled WGS sequence"/>
</dbReference>
<organism evidence="2 3">
    <name type="scientific">Floridaenema evergladense BLCC-F167</name>
    <dbReference type="NCBI Taxonomy" id="3153639"/>
    <lineage>
        <taxon>Bacteria</taxon>
        <taxon>Bacillati</taxon>
        <taxon>Cyanobacteriota</taxon>
        <taxon>Cyanophyceae</taxon>
        <taxon>Oscillatoriophycideae</taxon>
        <taxon>Aerosakkonematales</taxon>
        <taxon>Aerosakkonemataceae</taxon>
        <taxon>Floridanema</taxon>
        <taxon>Floridanema evergladense</taxon>
    </lineage>
</organism>
<dbReference type="InterPro" id="IPR045794">
    <property type="entry name" value="Trypco1"/>
</dbReference>
<dbReference type="Pfam" id="PF19493">
    <property type="entry name" value="Trypco1"/>
    <property type="match status" value="1"/>
</dbReference>
<evidence type="ECO:0000313" key="2">
    <source>
        <dbReference type="EMBL" id="MFB2834249.1"/>
    </source>
</evidence>
<name>A0ABV4WGQ0_9CYAN</name>
<accession>A0ABV4WGQ0</accession>
<gene>
    <name evidence="2" type="ORF">ACE1CA_06920</name>
</gene>
<dbReference type="EMBL" id="JBHFNT010000058">
    <property type="protein sequence ID" value="MFB2834249.1"/>
    <property type="molecule type" value="Genomic_DNA"/>
</dbReference>
<sequence length="121" mass="13342">MPIVKSTSQIDNQEIDIYIEVDRVPQLPDSDDPYRDVRGAKEAVKAVGDLFGDGLALTRKCAVKVMESVKQMDDASRPNELEIQLAIKLNSEVGAAIVKAGSEAQMQVTMKWKLKETPTQP</sequence>
<evidence type="ECO:0000259" key="1">
    <source>
        <dbReference type="Pfam" id="PF19493"/>
    </source>
</evidence>
<dbReference type="RefSeq" id="WP_413276691.1">
    <property type="nucleotide sequence ID" value="NZ_JBHFNT010000058.1"/>
</dbReference>
<protein>
    <submittedName>
        <fullName evidence="2">CU044_2847 family protein</fullName>
    </submittedName>
</protein>
<proteinExistence type="predicted"/>
<keyword evidence="3" id="KW-1185">Reference proteome</keyword>
<feature type="domain" description="Trypsin-co-occurring" evidence="1">
    <location>
        <begin position="16"/>
        <end position="113"/>
    </location>
</feature>
<reference evidence="2 3" key="1">
    <citation type="submission" date="2024-09" db="EMBL/GenBank/DDBJ databases">
        <title>Floridaenema gen nov. (Aerosakkonemataceae, Aerosakkonematales ord. nov., Cyanobacteria) from benthic tropical and subtropical fresh waters, with the description of four new species.</title>
        <authorList>
            <person name="Moretto J.A."/>
            <person name="Berthold D.E."/>
            <person name="Lefler F.W."/>
            <person name="Huang I.-S."/>
            <person name="Laughinghouse H. IV."/>
        </authorList>
    </citation>
    <scope>NUCLEOTIDE SEQUENCE [LARGE SCALE GENOMIC DNA]</scope>
    <source>
        <strain evidence="2 3">BLCC-F167</strain>
    </source>
</reference>